<accession>A0A060T7S0</accession>
<sequence>MTSLKLMLQMAIHMIKFRARELLEQCRGYLHRLTYTPGPNPRKIVIVGGSYGGWRTAKLLANRIPSGYSITLIEKNKHHNHTFVFPRYCVYGGNETQAFIPREHSDLDFAPKGAFEMVFGECTSVSHTEKNSSYKVTLNDGTEIDASYLVVATGVHAPIPTQLKDQTRDGGIAELQSVQQKIADSSIIAVIGAGAAGVELATDIKYRYGSEKQVVLYNSRAHVLPRFPEQVHEMAEVEILNLGVELVHKTRPTIIDEHTLELPDGTTRKFDAVFNCTGGRAASGPFEKLLGNVIDPKSGQILVKSSLQVDDSSLSNVFALGDVAGTHGPKMGRAAFSQANVVVENIVRDIYKRPMLTYTPAPVENALLLTLGLSKSLLHMGNTYEMKEHPEDPSMGAKRIWTFFDVDYDRVMGEKSG</sequence>
<dbReference type="PANTHER" id="PTHR43735:SF5">
    <property type="entry name" value="FAD_NAD(P)-BINDING DOMAIN-CONTAINING PROTEIN"/>
    <property type="match status" value="1"/>
</dbReference>
<dbReference type="EMBL" id="HG937694">
    <property type="protein sequence ID" value="CDP37160.1"/>
    <property type="molecule type" value="Genomic_DNA"/>
</dbReference>
<reference evidence="2" key="1">
    <citation type="submission" date="2014-02" db="EMBL/GenBank/DDBJ databases">
        <authorList>
            <person name="Genoscope - CEA"/>
        </authorList>
    </citation>
    <scope>NUCLEOTIDE SEQUENCE</scope>
    <source>
        <strain evidence="2">LS3</strain>
    </source>
</reference>
<feature type="domain" description="FAD/NAD(P)-binding" evidence="1">
    <location>
        <begin position="43"/>
        <end position="339"/>
    </location>
</feature>
<dbReference type="PANTHER" id="PTHR43735">
    <property type="entry name" value="APOPTOSIS-INDUCING FACTOR 1"/>
    <property type="match status" value="1"/>
</dbReference>
<name>A0A060T7S0_BLAAD</name>
<evidence type="ECO:0000259" key="1">
    <source>
        <dbReference type="Pfam" id="PF07992"/>
    </source>
</evidence>
<proteinExistence type="predicted"/>
<dbReference type="GO" id="GO:0005737">
    <property type="term" value="C:cytoplasm"/>
    <property type="evidence" value="ECO:0007669"/>
    <property type="project" value="TreeGrafter"/>
</dbReference>
<dbReference type="PRINTS" id="PR00368">
    <property type="entry name" value="FADPNR"/>
</dbReference>
<dbReference type="InterPro" id="IPR036188">
    <property type="entry name" value="FAD/NAD-bd_sf"/>
</dbReference>
<dbReference type="GO" id="GO:0050660">
    <property type="term" value="F:flavin adenine dinucleotide binding"/>
    <property type="evidence" value="ECO:0007669"/>
    <property type="project" value="TreeGrafter"/>
</dbReference>
<dbReference type="Gene3D" id="3.50.50.100">
    <property type="match status" value="1"/>
</dbReference>
<dbReference type="InterPro" id="IPR023753">
    <property type="entry name" value="FAD/NAD-binding_dom"/>
</dbReference>
<dbReference type="SUPFAM" id="SSF51905">
    <property type="entry name" value="FAD/NAD(P)-binding domain"/>
    <property type="match status" value="1"/>
</dbReference>
<protein>
    <submittedName>
        <fullName evidence="2">ARAD1D05192p</fullName>
    </submittedName>
</protein>
<gene>
    <name evidence="2" type="ORF">GNLVRS02_ARAD1D05192g</name>
</gene>
<reference evidence="2" key="2">
    <citation type="submission" date="2014-06" db="EMBL/GenBank/DDBJ databases">
        <title>The complete genome of Blastobotrys (Arxula) adeninivorans LS3 - a yeast of biotechnological interest.</title>
        <authorList>
            <person name="Kunze G."/>
            <person name="Gaillardin C."/>
            <person name="Czernicka M."/>
            <person name="Durrens P."/>
            <person name="Martin T."/>
            <person name="Boer E."/>
            <person name="Gabaldon T."/>
            <person name="Cruz J."/>
            <person name="Talla E."/>
            <person name="Marck C."/>
            <person name="Goffeau A."/>
            <person name="Barbe V."/>
            <person name="Baret P."/>
            <person name="Baronian K."/>
            <person name="Beier S."/>
            <person name="Bleykasten C."/>
            <person name="Bode R."/>
            <person name="Casaregola S."/>
            <person name="Despons L."/>
            <person name="Fairhead C."/>
            <person name="Giersberg M."/>
            <person name="Gierski P."/>
            <person name="Hahnel U."/>
            <person name="Hartmann A."/>
            <person name="Jankowska D."/>
            <person name="Jubin C."/>
            <person name="Jung P."/>
            <person name="Lafontaine I."/>
            <person name="Leh-Louis V."/>
            <person name="Lemaire M."/>
            <person name="Marcet-Houben M."/>
            <person name="Mascher M."/>
            <person name="Morel G."/>
            <person name="Richard G.-F."/>
            <person name="Riechen J."/>
            <person name="Sacerdot C."/>
            <person name="Sarkar A."/>
            <person name="Savel G."/>
            <person name="Schacherer J."/>
            <person name="Sherman D."/>
            <person name="Straub M.-L."/>
            <person name="Stein N."/>
            <person name="Thierry A."/>
            <person name="Trautwein-Schult A."/>
            <person name="Westhof E."/>
            <person name="Worch S."/>
            <person name="Dujon B."/>
            <person name="Souciet J.-L."/>
            <person name="Wincker P."/>
            <person name="Scholz U."/>
            <person name="Neuveglise N."/>
        </authorList>
    </citation>
    <scope>NUCLEOTIDE SEQUENCE</scope>
    <source>
        <strain evidence="2">LS3</strain>
    </source>
</reference>
<organism evidence="2">
    <name type="scientific">Blastobotrys adeninivorans</name>
    <name type="common">Yeast</name>
    <name type="synonym">Arxula adeninivorans</name>
    <dbReference type="NCBI Taxonomy" id="409370"/>
    <lineage>
        <taxon>Eukaryota</taxon>
        <taxon>Fungi</taxon>
        <taxon>Dikarya</taxon>
        <taxon>Ascomycota</taxon>
        <taxon>Saccharomycotina</taxon>
        <taxon>Dipodascomycetes</taxon>
        <taxon>Dipodascales</taxon>
        <taxon>Trichomonascaceae</taxon>
        <taxon>Blastobotrys</taxon>
    </lineage>
</organism>
<dbReference type="PhylomeDB" id="A0A060T7S0"/>
<dbReference type="GO" id="GO:0004174">
    <property type="term" value="F:electron-transferring-flavoprotein dehydrogenase activity"/>
    <property type="evidence" value="ECO:0007669"/>
    <property type="project" value="TreeGrafter"/>
</dbReference>
<dbReference type="AlphaFoldDB" id="A0A060T7S0"/>
<dbReference type="Pfam" id="PF07992">
    <property type="entry name" value="Pyr_redox_2"/>
    <property type="match status" value="1"/>
</dbReference>
<evidence type="ECO:0000313" key="2">
    <source>
        <dbReference type="EMBL" id="CDP37160.1"/>
    </source>
</evidence>